<dbReference type="PANTHER" id="PTHR42781:SF5">
    <property type="entry name" value="PUTRESCINE TRANSPORT ATP-BINDING PROTEIN POTG"/>
    <property type="match status" value="1"/>
</dbReference>
<dbReference type="FunFam" id="3.40.50.300:FF:000425">
    <property type="entry name" value="Probable ABC transporter, ATP-binding subunit"/>
    <property type="match status" value="1"/>
</dbReference>
<evidence type="ECO:0000256" key="9">
    <source>
        <dbReference type="ARBA" id="ARBA00023065"/>
    </source>
</evidence>
<feature type="domain" description="ABC transporter" evidence="12">
    <location>
        <begin position="8"/>
        <end position="237"/>
    </location>
</feature>
<dbReference type="InterPro" id="IPR027417">
    <property type="entry name" value="P-loop_NTPase"/>
</dbReference>
<dbReference type="EC" id="7.6.2.9" evidence="11"/>
<keyword evidence="9" id="KW-0406">Ion transport</keyword>
<dbReference type="PANTHER" id="PTHR42781">
    <property type="entry name" value="SPERMIDINE/PUTRESCINE IMPORT ATP-BINDING PROTEIN POTA"/>
    <property type="match status" value="1"/>
</dbReference>
<reference evidence="13" key="1">
    <citation type="submission" date="2024-07" db="EMBL/GenBank/DDBJ databases">
        <authorList>
            <person name="Yu S.T."/>
        </authorList>
    </citation>
    <scope>NUCLEOTIDE SEQUENCE</scope>
    <source>
        <strain evidence="13">Y1</strain>
    </source>
</reference>
<dbReference type="RefSeq" id="WP_369184567.1">
    <property type="nucleotide sequence ID" value="NZ_CP163445.1"/>
</dbReference>
<organism evidence="13">
    <name type="scientific">Streptomyces sp. Y1</name>
    <dbReference type="NCBI Taxonomy" id="3238634"/>
    <lineage>
        <taxon>Bacteria</taxon>
        <taxon>Bacillati</taxon>
        <taxon>Actinomycetota</taxon>
        <taxon>Actinomycetes</taxon>
        <taxon>Kitasatosporales</taxon>
        <taxon>Streptomycetaceae</taxon>
        <taxon>Streptomyces</taxon>
    </lineage>
</organism>
<dbReference type="GO" id="GO:0015408">
    <property type="term" value="F:ABC-type ferric iron transporter activity"/>
    <property type="evidence" value="ECO:0007669"/>
    <property type="project" value="InterPro"/>
</dbReference>
<dbReference type="InterPro" id="IPR003593">
    <property type="entry name" value="AAA+_ATPase"/>
</dbReference>
<keyword evidence="6 13" id="KW-0067">ATP-binding</keyword>
<dbReference type="SMART" id="SM00382">
    <property type="entry name" value="AAA"/>
    <property type="match status" value="1"/>
</dbReference>
<evidence type="ECO:0000313" key="13">
    <source>
        <dbReference type="EMBL" id="XDQ82033.1"/>
    </source>
</evidence>
<keyword evidence="3" id="KW-0410">Iron transport</keyword>
<evidence type="ECO:0000256" key="2">
    <source>
        <dbReference type="ARBA" id="ARBA00022475"/>
    </source>
</evidence>
<dbReference type="AlphaFoldDB" id="A0AB39TS13"/>
<proteinExistence type="predicted"/>
<dbReference type="GO" id="GO:0016887">
    <property type="term" value="F:ATP hydrolysis activity"/>
    <property type="evidence" value="ECO:0007669"/>
    <property type="project" value="InterPro"/>
</dbReference>
<name>A0AB39TS13_9ACTN</name>
<keyword evidence="4" id="KW-0997">Cell inner membrane</keyword>
<dbReference type="InterPro" id="IPR015853">
    <property type="entry name" value="ABC_transpr_FbpC"/>
</dbReference>
<keyword evidence="1" id="KW-0813">Transport</keyword>
<gene>
    <name evidence="13" type="ORF">AB2U05_27950</name>
</gene>
<dbReference type="InterPro" id="IPR050093">
    <property type="entry name" value="ABC_SmlMolc_Importer"/>
</dbReference>
<evidence type="ECO:0000256" key="4">
    <source>
        <dbReference type="ARBA" id="ARBA00022519"/>
    </source>
</evidence>
<keyword evidence="8" id="KW-0408">Iron</keyword>
<evidence type="ECO:0000256" key="10">
    <source>
        <dbReference type="ARBA" id="ARBA00023136"/>
    </source>
</evidence>
<evidence type="ECO:0000259" key="12">
    <source>
        <dbReference type="PROSITE" id="PS50893"/>
    </source>
</evidence>
<evidence type="ECO:0000256" key="8">
    <source>
        <dbReference type="ARBA" id="ARBA00023004"/>
    </source>
</evidence>
<dbReference type="SUPFAM" id="SSF52540">
    <property type="entry name" value="P-loop containing nucleoside triphosphate hydrolases"/>
    <property type="match status" value="1"/>
</dbReference>
<dbReference type="Pfam" id="PF00005">
    <property type="entry name" value="ABC_tran"/>
    <property type="match status" value="1"/>
</dbReference>
<keyword evidence="7" id="KW-1278">Translocase</keyword>
<evidence type="ECO:0000256" key="11">
    <source>
        <dbReference type="ARBA" id="ARBA00066388"/>
    </source>
</evidence>
<keyword evidence="10" id="KW-0472">Membrane</keyword>
<keyword evidence="5" id="KW-0547">Nucleotide-binding</keyword>
<evidence type="ECO:0000256" key="5">
    <source>
        <dbReference type="ARBA" id="ARBA00022741"/>
    </source>
</evidence>
<dbReference type="CDD" id="cd03259">
    <property type="entry name" value="ABC_Carb_Solutes_like"/>
    <property type="match status" value="1"/>
</dbReference>
<keyword evidence="2" id="KW-1003">Cell membrane</keyword>
<evidence type="ECO:0000256" key="6">
    <source>
        <dbReference type="ARBA" id="ARBA00022840"/>
    </source>
</evidence>
<dbReference type="PROSITE" id="PS50893">
    <property type="entry name" value="ABC_TRANSPORTER_2"/>
    <property type="match status" value="1"/>
</dbReference>
<evidence type="ECO:0000256" key="7">
    <source>
        <dbReference type="ARBA" id="ARBA00022967"/>
    </source>
</evidence>
<dbReference type="InterPro" id="IPR017871">
    <property type="entry name" value="ABC_transporter-like_CS"/>
</dbReference>
<dbReference type="PROSITE" id="PS00211">
    <property type="entry name" value="ABC_TRANSPORTER_1"/>
    <property type="match status" value="1"/>
</dbReference>
<accession>A0AB39TS13</accession>
<dbReference type="EMBL" id="CP163445">
    <property type="protein sequence ID" value="XDQ82033.1"/>
    <property type="molecule type" value="Genomic_DNA"/>
</dbReference>
<dbReference type="InterPro" id="IPR003439">
    <property type="entry name" value="ABC_transporter-like_ATP-bd"/>
</dbReference>
<protein>
    <recommendedName>
        <fullName evidence="11">ABC-type quaternary amine transporter</fullName>
        <ecNumber evidence="11">7.6.2.9</ecNumber>
    </recommendedName>
</protein>
<dbReference type="GO" id="GO:0005524">
    <property type="term" value="F:ATP binding"/>
    <property type="evidence" value="ECO:0007669"/>
    <property type="project" value="UniProtKB-KW"/>
</dbReference>
<evidence type="ECO:0000256" key="3">
    <source>
        <dbReference type="ARBA" id="ARBA00022496"/>
    </source>
</evidence>
<dbReference type="GO" id="GO:0015418">
    <property type="term" value="F:ABC-type quaternary ammonium compound transporting activity"/>
    <property type="evidence" value="ECO:0007669"/>
    <property type="project" value="UniProtKB-EC"/>
</dbReference>
<dbReference type="GO" id="GO:0016020">
    <property type="term" value="C:membrane"/>
    <property type="evidence" value="ECO:0007669"/>
    <property type="project" value="InterPro"/>
</dbReference>
<evidence type="ECO:0000256" key="1">
    <source>
        <dbReference type="ARBA" id="ARBA00022448"/>
    </source>
</evidence>
<sequence>MTGPSFGLTVTDLHAAHGRSPVLHGIDLTVPEGALACVLGPSGCGKSTLLRVLAGFHPAAAGQVVLHGRVLDDGRDRLAAEHRGIGLVPQDGALFPHLSVAANIGFGLPRSQRRARVAELLELVGLPGLGERRPHQLSGGQQQRVALARALAPRPRLLLLDEPFAALDAALRAELRREVAATLRQSGTTAVLVTHDQDEALSFADTVAVLRDGRIAQCGSPDELYHRPVDPAVARVLGEANLIPCEGAGGAARTAFGPLAPAAPGAVSGSGLALLRPGQLRLTAEPVAGAVPAKVLGCDFRGHDHRVELRPEAAGLPEVLVAAADRAWPVGGEAYVAAVGPVHVLPGA</sequence>
<dbReference type="Gene3D" id="3.40.50.300">
    <property type="entry name" value="P-loop containing nucleotide triphosphate hydrolases"/>
    <property type="match status" value="1"/>
</dbReference>